<comment type="caution">
    <text evidence="9">The sequence shown here is derived from an EMBL/GenBank/DDBJ whole genome shotgun (WGS) entry which is preliminary data.</text>
</comment>
<evidence type="ECO:0000256" key="5">
    <source>
        <dbReference type="ARBA" id="ARBA00023002"/>
    </source>
</evidence>
<dbReference type="Proteomes" id="UP001556367">
    <property type="component" value="Unassembled WGS sequence"/>
</dbReference>
<accession>A0ABR3JPQ0</accession>
<reference evidence="10" key="1">
    <citation type="submission" date="2024-06" db="EMBL/GenBank/DDBJ databases">
        <title>Multi-omics analyses provide insights into the biosynthesis of the anticancer antibiotic pleurotin in Hohenbuehelia grisea.</title>
        <authorList>
            <person name="Weaver J.A."/>
            <person name="Alberti F."/>
        </authorList>
    </citation>
    <scope>NUCLEOTIDE SEQUENCE [LARGE SCALE GENOMIC DNA]</scope>
    <source>
        <strain evidence="10">T-177</strain>
    </source>
</reference>
<evidence type="ECO:0000256" key="2">
    <source>
        <dbReference type="ARBA" id="ARBA00010617"/>
    </source>
</evidence>
<evidence type="ECO:0008006" key="11">
    <source>
        <dbReference type="Google" id="ProtNLM"/>
    </source>
</evidence>
<keyword evidence="6" id="KW-0408">Iron</keyword>
<dbReference type="InterPro" id="IPR050364">
    <property type="entry name" value="Cytochrome_P450_fung"/>
</dbReference>
<keyword evidence="3" id="KW-0349">Heme</keyword>
<keyword evidence="8" id="KW-0732">Signal</keyword>
<dbReference type="Gene3D" id="1.10.630.10">
    <property type="entry name" value="Cytochrome P450"/>
    <property type="match status" value="1"/>
</dbReference>
<keyword evidence="10" id="KW-1185">Reference proteome</keyword>
<dbReference type="EMBL" id="JASNQZ010000006">
    <property type="protein sequence ID" value="KAL0957041.1"/>
    <property type="molecule type" value="Genomic_DNA"/>
</dbReference>
<keyword evidence="5" id="KW-0560">Oxidoreductase</keyword>
<evidence type="ECO:0000256" key="7">
    <source>
        <dbReference type="ARBA" id="ARBA00023033"/>
    </source>
</evidence>
<dbReference type="PANTHER" id="PTHR46300">
    <property type="entry name" value="P450, PUTATIVE (EUROFUNG)-RELATED-RELATED"/>
    <property type="match status" value="1"/>
</dbReference>
<feature type="chain" id="PRO_5045483358" description="Cytochrome P450" evidence="8">
    <location>
        <begin position="20"/>
        <end position="303"/>
    </location>
</feature>
<name>A0ABR3JPQ0_9AGAR</name>
<keyword evidence="4" id="KW-0479">Metal-binding</keyword>
<dbReference type="InterPro" id="IPR001128">
    <property type="entry name" value="Cyt_P450"/>
</dbReference>
<evidence type="ECO:0000256" key="6">
    <source>
        <dbReference type="ARBA" id="ARBA00023004"/>
    </source>
</evidence>
<comment type="similarity">
    <text evidence="2">Belongs to the cytochrome P450 family.</text>
</comment>
<evidence type="ECO:0000313" key="10">
    <source>
        <dbReference type="Proteomes" id="UP001556367"/>
    </source>
</evidence>
<evidence type="ECO:0000256" key="4">
    <source>
        <dbReference type="ARBA" id="ARBA00022723"/>
    </source>
</evidence>
<comment type="cofactor">
    <cofactor evidence="1">
        <name>heme</name>
        <dbReference type="ChEBI" id="CHEBI:30413"/>
    </cofactor>
</comment>
<evidence type="ECO:0000256" key="1">
    <source>
        <dbReference type="ARBA" id="ARBA00001971"/>
    </source>
</evidence>
<protein>
    <recommendedName>
        <fullName evidence="11">Cytochrome P450</fullName>
    </recommendedName>
</protein>
<dbReference type="Pfam" id="PF00067">
    <property type="entry name" value="p450"/>
    <property type="match status" value="1"/>
</dbReference>
<dbReference type="SUPFAM" id="SSF48264">
    <property type="entry name" value="Cytochrome P450"/>
    <property type="match status" value="1"/>
</dbReference>
<keyword evidence="7" id="KW-0503">Monooxygenase</keyword>
<dbReference type="PANTHER" id="PTHR46300:SF7">
    <property type="entry name" value="P450, PUTATIVE (EUROFUNG)-RELATED"/>
    <property type="match status" value="1"/>
</dbReference>
<organism evidence="9 10">
    <name type="scientific">Hohenbuehelia grisea</name>
    <dbReference type="NCBI Taxonomy" id="104357"/>
    <lineage>
        <taxon>Eukaryota</taxon>
        <taxon>Fungi</taxon>
        <taxon>Dikarya</taxon>
        <taxon>Basidiomycota</taxon>
        <taxon>Agaricomycotina</taxon>
        <taxon>Agaricomycetes</taxon>
        <taxon>Agaricomycetidae</taxon>
        <taxon>Agaricales</taxon>
        <taxon>Pleurotineae</taxon>
        <taxon>Pleurotaceae</taxon>
        <taxon>Hohenbuehelia</taxon>
    </lineage>
</organism>
<feature type="signal peptide" evidence="8">
    <location>
        <begin position="1"/>
        <end position="19"/>
    </location>
</feature>
<evidence type="ECO:0000313" key="9">
    <source>
        <dbReference type="EMBL" id="KAL0957041.1"/>
    </source>
</evidence>
<evidence type="ECO:0000256" key="8">
    <source>
        <dbReference type="SAM" id="SignalP"/>
    </source>
</evidence>
<proteinExistence type="inferred from homology"/>
<dbReference type="InterPro" id="IPR036396">
    <property type="entry name" value="Cyt_P450_sf"/>
</dbReference>
<sequence length="303" mass="34694">MLDLFIILGALLSSLIIHSLTTGRRRGNRYPPGPEPRWFGRTEATQGKLYIQYTNLAKLYGPLVNVQSYGMRFFIVSSAKIADDLLEKRSNLYSDRIVSPVTKMVDMDWLFSLMPYGDTWRKHRRIFHQAFKPEAVRTYRPLQSQKVHEALKMILRDPSRFQQHYYVLATSVILSLVYDYDVKRADDEFVTLAEKALNALEDKAMYPGVLAVHGLQFLEYLPSWFPGASYKRAVDAKIALSKKVREMPLKILKDKLAASTANPCLGASLLERYQDDDETMVQDIAAVAYLGTLFELFPRLSIV</sequence>
<gene>
    <name evidence="9" type="ORF">HGRIS_003141</name>
</gene>
<evidence type="ECO:0000256" key="3">
    <source>
        <dbReference type="ARBA" id="ARBA00022617"/>
    </source>
</evidence>